<dbReference type="InterPro" id="IPR010730">
    <property type="entry name" value="HET"/>
</dbReference>
<protein>
    <submittedName>
        <fullName evidence="2">HET-domain-containing protein</fullName>
    </submittedName>
</protein>
<evidence type="ECO:0000313" key="3">
    <source>
        <dbReference type="Proteomes" id="UP000235786"/>
    </source>
</evidence>
<name>A0A2J6RQ63_HYAVF</name>
<gene>
    <name evidence="2" type="ORF">L207DRAFT_488503</name>
</gene>
<dbReference type="Pfam" id="PF06985">
    <property type="entry name" value="HET"/>
    <property type="match status" value="1"/>
</dbReference>
<reference evidence="2 3" key="1">
    <citation type="submission" date="2016-04" db="EMBL/GenBank/DDBJ databases">
        <title>A degradative enzymes factory behind the ericoid mycorrhizal symbiosis.</title>
        <authorList>
            <consortium name="DOE Joint Genome Institute"/>
            <person name="Martino E."/>
            <person name="Morin E."/>
            <person name="Grelet G."/>
            <person name="Kuo A."/>
            <person name="Kohler A."/>
            <person name="Daghino S."/>
            <person name="Barry K."/>
            <person name="Choi C."/>
            <person name="Cichocki N."/>
            <person name="Clum A."/>
            <person name="Copeland A."/>
            <person name="Hainaut M."/>
            <person name="Haridas S."/>
            <person name="Labutti K."/>
            <person name="Lindquist E."/>
            <person name="Lipzen A."/>
            <person name="Khouja H.-R."/>
            <person name="Murat C."/>
            <person name="Ohm R."/>
            <person name="Olson A."/>
            <person name="Spatafora J."/>
            <person name="Veneault-Fourrey C."/>
            <person name="Henrissat B."/>
            <person name="Grigoriev I."/>
            <person name="Martin F."/>
            <person name="Perotto S."/>
        </authorList>
    </citation>
    <scope>NUCLEOTIDE SEQUENCE [LARGE SCALE GENOMIC DNA]</scope>
    <source>
        <strain evidence="2 3">F</strain>
    </source>
</reference>
<dbReference type="PANTHER" id="PTHR33112:SF10">
    <property type="entry name" value="TOL"/>
    <property type="match status" value="1"/>
</dbReference>
<feature type="domain" description="Heterokaryon incompatibility" evidence="1">
    <location>
        <begin position="188"/>
        <end position="317"/>
    </location>
</feature>
<dbReference type="OrthoDB" id="5125733at2759"/>
<sequence>MINGSNELESLMSPEGYSHSSKVELFADARKGCPICYWIHHFLRHMWTRIPSGQVYFHALNSSRSAHSPSRPNRLVATVQFLDLPTAFPVNFRMPKIYFSISSRPKVFNTAAGLESYLRKSQTKIIDMSNSEAIERARDQLKECRISHRKCLRNCALPALPTRVLDVGLSGDLQIKLHRSGPQQHDDYIALSYCWGGPQKCQTTTNTVDEHYNRIMLRDLSLSIQDAVEVTRQLGFQYLWVDALCIIQNSEEVNAQIKLMKTIYKDATLVLAASSALNAEEGFLRKVPAAKHFKLPYPLSDGNFASPLDNRGWTLQECLFTRRLLSWGTNEMTWRCQSEAIAKVEKEQSEANVQRDQVSVWHSIVEDYTRRELSERLDYERGISGIANELAICWNDEYITGLWRRTFVHNLAWRVEKDLFWYFEQIYIKEGRYPQLEGPSWSWLSKLAKVSFFRITDIKLKLVDDQLRHSNFADGSLIVRAAYYEFGNRCGDWRRDQYWFTYNSYIDDNSEFSPWSKKDSETLGLLLGFSGTRAIGIIVERISKQEIKYRRRGLWENEATPVEHTRMWDLSNNNAGHSFKEFIII</sequence>
<proteinExistence type="predicted"/>
<keyword evidence="3" id="KW-1185">Reference proteome</keyword>
<dbReference type="Proteomes" id="UP000235786">
    <property type="component" value="Unassembled WGS sequence"/>
</dbReference>
<accession>A0A2J6RQ63</accession>
<dbReference type="PANTHER" id="PTHR33112">
    <property type="entry name" value="DOMAIN PROTEIN, PUTATIVE-RELATED"/>
    <property type="match status" value="1"/>
</dbReference>
<evidence type="ECO:0000259" key="1">
    <source>
        <dbReference type="Pfam" id="PF06985"/>
    </source>
</evidence>
<dbReference type="AlphaFoldDB" id="A0A2J6RQ63"/>
<dbReference type="STRING" id="1149755.A0A2J6RQ63"/>
<evidence type="ECO:0000313" key="2">
    <source>
        <dbReference type="EMBL" id="PMD40643.1"/>
    </source>
</evidence>
<dbReference type="EMBL" id="KZ613945">
    <property type="protein sequence ID" value="PMD40643.1"/>
    <property type="molecule type" value="Genomic_DNA"/>
</dbReference>
<organism evidence="2 3">
    <name type="scientific">Hyaloscypha variabilis (strain UAMH 11265 / GT02V1 / F)</name>
    <name type="common">Meliniomyces variabilis</name>
    <dbReference type="NCBI Taxonomy" id="1149755"/>
    <lineage>
        <taxon>Eukaryota</taxon>
        <taxon>Fungi</taxon>
        <taxon>Dikarya</taxon>
        <taxon>Ascomycota</taxon>
        <taxon>Pezizomycotina</taxon>
        <taxon>Leotiomycetes</taxon>
        <taxon>Helotiales</taxon>
        <taxon>Hyaloscyphaceae</taxon>
        <taxon>Hyaloscypha</taxon>
        <taxon>Hyaloscypha variabilis</taxon>
    </lineage>
</organism>